<reference evidence="1 2" key="1">
    <citation type="submission" date="2014-11" db="EMBL/GenBank/DDBJ databases">
        <title>Genetic blueprint of the zoonotic pathogen Toxocara canis.</title>
        <authorList>
            <person name="Zhu X.-Q."/>
            <person name="Korhonen P.K."/>
            <person name="Cai H."/>
            <person name="Young N.D."/>
            <person name="Nejsum P."/>
            <person name="von Samson-Himmelstjerna G."/>
            <person name="Boag P.R."/>
            <person name="Tan P."/>
            <person name="Li Q."/>
            <person name="Min J."/>
            <person name="Yang Y."/>
            <person name="Wang X."/>
            <person name="Fang X."/>
            <person name="Hall R.S."/>
            <person name="Hofmann A."/>
            <person name="Sternberg P.W."/>
            <person name="Jex A.R."/>
            <person name="Gasser R.B."/>
        </authorList>
    </citation>
    <scope>NUCLEOTIDE SEQUENCE [LARGE SCALE GENOMIC DNA]</scope>
    <source>
        <strain evidence="1">PN_DK_2014</strain>
    </source>
</reference>
<sequence length="70" mass="8118">MCSMMMKIRNLKDPTSRINLPMTRFRAIPPVAVAPLPLAKCMRVFNNESLRRGERLKWVAMFTVTGYDMN</sequence>
<keyword evidence="2" id="KW-1185">Reference proteome</keyword>
<evidence type="ECO:0000313" key="2">
    <source>
        <dbReference type="Proteomes" id="UP000031036"/>
    </source>
</evidence>
<gene>
    <name evidence="1" type="ORF">Tcan_06718</name>
</gene>
<evidence type="ECO:0000313" key="1">
    <source>
        <dbReference type="EMBL" id="KHN82835.1"/>
    </source>
</evidence>
<accession>A0A0B2VP78</accession>
<organism evidence="1 2">
    <name type="scientific">Toxocara canis</name>
    <name type="common">Canine roundworm</name>
    <dbReference type="NCBI Taxonomy" id="6265"/>
    <lineage>
        <taxon>Eukaryota</taxon>
        <taxon>Metazoa</taxon>
        <taxon>Ecdysozoa</taxon>
        <taxon>Nematoda</taxon>
        <taxon>Chromadorea</taxon>
        <taxon>Rhabditida</taxon>
        <taxon>Spirurina</taxon>
        <taxon>Ascaridomorpha</taxon>
        <taxon>Ascaridoidea</taxon>
        <taxon>Toxocaridae</taxon>
        <taxon>Toxocara</taxon>
    </lineage>
</organism>
<protein>
    <submittedName>
        <fullName evidence="1">Uncharacterized protein</fullName>
    </submittedName>
</protein>
<comment type="caution">
    <text evidence="1">The sequence shown here is derived from an EMBL/GenBank/DDBJ whole genome shotgun (WGS) entry which is preliminary data.</text>
</comment>
<dbReference type="AlphaFoldDB" id="A0A0B2VP78"/>
<dbReference type="EMBL" id="JPKZ01001296">
    <property type="protein sequence ID" value="KHN82835.1"/>
    <property type="molecule type" value="Genomic_DNA"/>
</dbReference>
<proteinExistence type="predicted"/>
<name>A0A0B2VP78_TOXCA</name>
<dbReference type="Proteomes" id="UP000031036">
    <property type="component" value="Unassembled WGS sequence"/>
</dbReference>